<dbReference type="GO" id="GO:0051083">
    <property type="term" value="P:'de novo' cotranslational protein folding"/>
    <property type="evidence" value="ECO:0007669"/>
    <property type="project" value="TreeGrafter"/>
</dbReference>
<evidence type="ECO:0000313" key="8">
    <source>
        <dbReference type="Proteomes" id="UP000015453"/>
    </source>
</evidence>
<sequence length="788" mass="87108">VFYKRISSELLHALEDLDLMSVDEAGGIDISCATAFAGETFARICRRGSADVLSSEVIPRILEAIRRNIIPQSDLDTAFESKPGMRVWLKVMEAVSDSHAVQRIAEEALHQLAIRDVTDVEGYWALWVLFGRLYQHRSSSSVRSMFLEKFLLWKVFPLRCLRWIIHFAVLRRSPDCAESEHSSAGILTETVQHLAVAWSKKEFVQTSPTEQQAYVTAALGLCLEKMNKQDLDATKDGLHLILQGVSCRLESPTHVIRKMASAVAFVFSKIIDPGNPLYLDDADQMEVVDWEFGLSTGSATKRSEEQTTGKENLQVVMSGKEVRDEGVGGVSTWKAKSEPTRSSLDPDEVIDPAELNRESHFDDEGDDESYDSETSSSLQPYDLTDDAEDPKRRISKLVDLIAAFRKTDDYDAVENAIDVAEKLIRASPCELKYAAGDLARALVQIRCSDFTPEGEEESAEEKREKALVALIVTCPLESLDCLNGILYSPNLDVSQRIMILDVMTEAAQELANSTTASSKSECGPSKPPLITPVSSPNSSWSVPSSGSSSHRWKEVPSSSSSSSGNSLPWTYSWERVLLSPPSKASQSENGKTRRWSRRVTGNLPTTSRNSFPQYAAAFMLPSMQGFDRKRQGVDLINRDFIVLGKLIHMLAVCMKCAAMHPEASVLASPLLNMLRSREICHHAEAYVRRSVLFAALCVVSALHPAYVASAVEGSGEICEGLEWIRSYALQMADSETDRECHGLAMGCLKLHAEMALQASRAFEYTEDKFSISLSPALSTRRSGSIIIP</sequence>
<dbReference type="InterPro" id="IPR038528">
    <property type="entry name" value="TEL2_C_sf"/>
</dbReference>
<dbReference type="PANTHER" id="PTHR15830">
    <property type="entry name" value="TELOMERE LENGTH REGULATION PROTEIN TEL2 FAMILY MEMBER"/>
    <property type="match status" value="1"/>
</dbReference>
<evidence type="ECO:0000256" key="3">
    <source>
        <dbReference type="ARBA" id="ARBA00022490"/>
    </source>
</evidence>
<dbReference type="Proteomes" id="UP000015453">
    <property type="component" value="Unassembled WGS sequence"/>
</dbReference>
<dbReference type="InterPro" id="IPR057348">
    <property type="entry name" value="TELO2_ARM"/>
</dbReference>
<evidence type="ECO:0000256" key="4">
    <source>
        <dbReference type="SAM" id="MobiDB-lite"/>
    </source>
</evidence>
<dbReference type="Pfam" id="PF10193">
    <property type="entry name" value="Telomere_reg-2"/>
    <property type="match status" value="1"/>
</dbReference>
<dbReference type="GO" id="GO:0005829">
    <property type="term" value="C:cytosol"/>
    <property type="evidence" value="ECO:0007669"/>
    <property type="project" value="TreeGrafter"/>
</dbReference>
<name>S8DS31_9LAMI</name>
<keyword evidence="8" id="KW-1185">Reference proteome</keyword>
<accession>S8DS31</accession>
<dbReference type="PANTHER" id="PTHR15830:SF10">
    <property type="entry name" value="TELOMERE LENGTH REGULATION PROTEIN TEL2 HOMOLOG"/>
    <property type="match status" value="1"/>
</dbReference>
<dbReference type="OrthoDB" id="10258062at2759"/>
<gene>
    <name evidence="7" type="ORF">M569_08863</name>
</gene>
<evidence type="ECO:0000256" key="1">
    <source>
        <dbReference type="ARBA" id="ARBA00004496"/>
    </source>
</evidence>
<comment type="caution">
    <text evidence="7">The sequence shown here is derived from an EMBL/GenBank/DDBJ whole genome shotgun (WGS) entry which is preliminary data.</text>
</comment>
<feature type="domain" description="TELO2 ARM repeat" evidence="6">
    <location>
        <begin position="50"/>
        <end position="290"/>
    </location>
</feature>
<feature type="non-terminal residue" evidence="7">
    <location>
        <position position="1"/>
    </location>
</feature>
<keyword evidence="3" id="KW-0963">Cytoplasm</keyword>
<dbReference type="InterPro" id="IPR019337">
    <property type="entry name" value="Telomere_length_regulation_dom"/>
</dbReference>
<feature type="domain" description="Telomere length regulation protein conserved" evidence="5">
    <location>
        <begin position="397"/>
        <end position="507"/>
    </location>
</feature>
<feature type="compositionally biased region" description="Low complexity" evidence="4">
    <location>
        <begin position="532"/>
        <end position="549"/>
    </location>
</feature>
<evidence type="ECO:0000259" key="6">
    <source>
        <dbReference type="Pfam" id="PF25320"/>
    </source>
</evidence>
<dbReference type="AlphaFoldDB" id="S8DS31"/>
<comment type="subcellular location">
    <subcellularLocation>
        <location evidence="1">Cytoplasm</location>
    </subcellularLocation>
</comment>
<comment type="similarity">
    <text evidence="2">Belongs to the TEL2 family.</text>
</comment>
<protein>
    <submittedName>
        <fullName evidence="7">Uncharacterized protein</fullName>
    </submittedName>
</protein>
<feature type="region of interest" description="Disordered" evidence="4">
    <location>
        <begin position="513"/>
        <end position="566"/>
    </location>
</feature>
<dbReference type="GO" id="GO:0042162">
    <property type="term" value="F:telomeric DNA binding"/>
    <property type="evidence" value="ECO:0007669"/>
    <property type="project" value="TreeGrafter"/>
</dbReference>
<dbReference type="Gene3D" id="1.25.40.720">
    <property type="entry name" value="Telomere length regulation protein 2, C-terminal domain"/>
    <property type="match status" value="1"/>
</dbReference>
<organism evidence="7 8">
    <name type="scientific">Genlisea aurea</name>
    <dbReference type="NCBI Taxonomy" id="192259"/>
    <lineage>
        <taxon>Eukaryota</taxon>
        <taxon>Viridiplantae</taxon>
        <taxon>Streptophyta</taxon>
        <taxon>Embryophyta</taxon>
        <taxon>Tracheophyta</taxon>
        <taxon>Spermatophyta</taxon>
        <taxon>Magnoliopsida</taxon>
        <taxon>eudicotyledons</taxon>
        <taxon>Gunneridae</taxon>
        <taxon>Pentapetalae</taxon>
        <taxon>asterids</taxon>
        <taxon>lamiids</taxon>
        <taxon>Lamiales</taxon>
        <taxon>Lentibulariaceae</taxon>
        <taxon>Genlisea</taxon>
    </lineage>
</organism>
<reference evidence="7 8" key="1">
    <citation type="journal article" date="2013" name="BMC Genomics">
        <title>The miniature genome of a carnivorous plant Genlisea aurea contains a low number of genes and short non-coding sequences.</title>
        <authorList>
            <person name="Leushkin E.V."/>
            <person name="Sutormin R.A."/>
            <person name="Nabieva E.R."/>
            <person name="Penin A.A."/>
            <person name="Kondrashov A.S."/>
            <person name="Logacheva M.D."/>
        </authorList>
    </citation>
    <scope>NUCLEOTIDE SEQUENCE [LARGE SCALE GENOMIC DNA]</scope>
</reference>
<proteinExistence type="inferred from homology"/>
<dbReference type="GO" id="GO:0051879">
    <property type="term" value="F:Hsp90 protein binding"/>
    <property type="evidence" value="ECO:0007669"/>
    <property type="project" value="TreeGrafter"/>
</dbReference>
<evidence type="ECO:0000259" key="5">
    <source>
        <dbReference type="Pfam" id="PF10193"/>
    </source>
</evidence>
<feature type="region of interest" description="Disordered" evidence="4">
    <location>
        <begin position="319"/>
        <end position="388"/>
    </location>
</feature>
<dbReference type="InterPro" id="IPR051970">
    <property type="entry name" value="TEL2_Regulation"/>
</dbReference>
<evidence type="ECO:0000256" key="2">
    <source>
        <dbReference type="ARBA" id="ARBA00006133"/>
    </source>
</evidence>
<evidence type="ECO:0000313" key="7">
    <source>
        <dbReference type="EMBL" id="EPS65913.1"/>
    </source>
</evidence>
<dbReference type="EMBL" id="AUSU01003959">
    <property type="protein sequence ID" value="EPS65913.1"/>
    <property type="molecule type" value="Genomic_DNA"/>
</dbReference>
<feature type="non-terminal residue" evidence="7">
    <location>
        <position position="788"/>
    </location>
</feature>
<dbReference type="Pfam" id="PF25320">
    <property type="entry name" value="TELO2_ARM"/>
    <property type="match status" value="1"/>
</dbReference>
<feature type="region of interest" description="Disordered" evidence="4">
    <location>
        <begin position="581"/>
        <end position="606"/>
    </location>
</feature>